<dbReference type="Proteomes" id="UP000502260">
    <property type="component" value="Chromosome"/>
</dbReference>
<dbReference type="CDD" id="cd02440">
    <property type="entry name" value="AdoMet_MTases"/>
    <property type="match status" value="1"/>
</dbReference>
<dbReference type="Pfam" id="PF07021">
    <property type="entry name" value="MetW"/>
    <property type="match status" value="1"/>
</dbReference>
<accession>A0A6F8VHQ9</accession>
<dbReference type="Gene3D" id="3.40.50.150">
    <property type="entry name" value="Vaccinia Virus protein VP39"/>
    <property type="match status" value="1"/>
</dbReference>
<organism evidence="1 2">
    <name type="scientific">Sulfurimicrobium lacus</name>
    <dbReference type="NCBI Taxonomy" id="2715678"/>
    <lineage>
        <taxon>Bacteria</taxon>
        <taxon>Pseudomonadati</taxon>
        <taxon>Pseudomonadota</taxon>
        <taxon>Betaproteobacteria</taxon>
        <taxon>Nitrosomonadales</taxon>
        <taxon>Sulfuricellaceae</taxon>
        <taxon>Sulfurimicrobium</taxon>
    </lineage>
</organism>
<sequence>MNMENAKVRHDFATIAAWVKPGSRVLDLGCGDGTLLKYLKDSRQAHGYGVDIKDANILACVKKGLNVIQNDLDAGLSGFEAGSFDHVILSQTLQAMKHIEQVIAEMLRVGKEAIVAFPNFGYWRHRVQVLQGRMPVSPNLPYQWHDTPNIHLCTLKDFEAFCATHGIRILERVVMDGEREIGLLPNIRGSVAAYRIERG</sequence>
<dbReference type="AlphaFoldDB" id="A0A6F8VHQ9"/>
<dbReference type="SUPFAM" id="SSF53335">
    <property type="entry name" value="S-adenosyl-L-methionine-dependent methyltransferases"/>
    <property type="match status" value="1"/>
</dbReference>
<evidence type="ECO:0000313" key="2">
    <source>
        <dbReference type="Proteomes" id="UP000502260"/>
    </source>
</evidence>
<gene>
    <name evidence="1" type="ORF">SKTS_35230</name>
</gene>
<reference evidence="2" key="1">
    <citation type="submission" date="2020-03" db="EMBL/GenBank/DDBJ databases">
        <title>Complete genome sequence of sulfur-oxidizing bacterium skT11.</title>
        <authorList>
            <person name="Kanda M."/>
            <person name="Kojima H."/>
            <person name="Fukui M."/>
        </authorList>
    </citation>
    <scope>NUCLEOTIDE SEQUENCE [LARGE SCALE GENOMIC DNA]</scope>
    <source>
        <strain evidence="2">skT11</strain>
    </source>
</reference>
<dbReference type="InterPro" id="IPR029063">
    <property type="entry name" value="SAM-dependent_MTases_sf"/>
</dbReference>
<dbReference type="InterPro" id="IPR010743">
    <property type="entry name" value="Methionine_synth_MetW"/>
</dbReference>
<dbReference type="NCBIfam" id="TIGR02081">
    <property type="entry name" value="metW"/>
    <property type="match status" value="1"/>
</dbReference>
<protein>
    <submittedName>
        <fullName evidence="1">Methionine biosynthesis protein MetW</fullName>
    </submittedName>
</protein>
<keyword evidence="2" id="KW-1185">Reference proteome</keyword>
<name>A0A6F8VHQ9_9PROT</name>
<dbReference type="KEGG" id="slac:SKTS_35230"/>
<proteinExistence type="predicted"/>
<dbReference type="EMBL" id="AP022853">
    <property type="protein sequence ID" value="BCB28637.1"/>
    <property type="molecule type" value="Genomic_DNA"/>
</dbReference>
<dbReference type="RefSeq" id="WP_173068364.1">
    <property type="nucleotide sequence ID" value="NZ_AP022853.1"/>
</dbReference>
<evidence type="ECO:0000313" key="1">
    <source>
        <dbReference type="EMBL" id="BCB28637.1"/>
    </source>
</evidence>